<feature type="region of interest" description="Disordered" evidence="1">
    <location>
        <begin position="1067"/>
        <end position="1121"/>
    </location>
</feature>
<dbReference type="Proteomes" id="UP001374579">
    <property type="component" value="Unassembled WGS sequence"/>
</dbReference>
<dbReference type="InterPro" id="IPR027914">
    <property type="entry name" value="DUF4456"/>
</dbReference>
<dbReference type="Pfam" id="PF14644">
    <property type="entry name" value="DUF4456"/>
    <property type="match status" value="1"/>
</dbReference>
<feature type="compositionally biased region" description="Polar residues" evidence="1">
    <location>
        <begin position="1075"/>
        <end position="1084"/>
    </location>
</feature>
<protein>
    <recommendedName>
        <fullName evidence="6">DUF4456 domain-containing protein</fullName>
    </recommendedName>
</protein>
<dbReference type="PANTHER" id="PTHR21444">
    <property type="entry name" value="COILED-COIL DOMAIN-CONTAINING PROTEIN 180"/>
    <property type="match status" value="1"/>
</dbReference>
<feature type="domain" description="DUF4455" evidence="2">
    <location>
        <begin position="142"/>
        <end position="604"/>
    </location>
</feature>
<feature type="domain" description="DUF4456" evidence="3">
    <location>
        <begin position="1253"/>
        <end position="1457"/>
    </location>
</feature>
<evidence type="ECO:0000256" key="1">
    <source>
        <dbReference type="SAM" id="MobiDB-lite"/>
    </source>
</evidence>
<feature type="region of interest" description="Disordered" evidence="1">
    <location>
        <begin position="690"/>
        <end position="712"/>
    </location>
</feature>
<gene>
    <name evidence="4" type="ORF">V1264_005950</name>
</gene>
<dbReference type="InterPro" id="IPR028089">
    <property type="entry name" value="DUF4455"/>
</dbReference>
<evidence type="ECO:0000313" key="4">
    <source>
        <dbReference type="EMBL" id="KAK7094378.1"/>
    </source>
</evidence>
<evidence type="ECO:0000313" key="5">
    <source>
        <dbReference type="Proteomes" id="UP001374579"/>
    </source>
</evidence>
<proteinExistence type="predicted"/>
<dbReference type="EMBL" id="JBAMIC010000018">
    <property type="protein sequence ID" value="KAK7094378.1"/>
    <property type="molecule type" value="Genomic_DNA"/>
</dbReference>
<evidence type="ECO:0000259" key="3">
    <source>
        <dbReference type="Pfam" id="PF14644"/>
    </source>
</evidence>
<evidence type="ECO:0008006" key="6">
    <source>
        <dbReference type="Google" id="ProtNLM"/>
    </source>
</evidence>
<comment type="caution">
    <text evidence="4">The sequence shown here is derived from an EMBL/GenBank/DDBJ whole genome shotgun (WGS) entry which is preliminary data.</text>
</comment>
<organism evidence="4 5">
    <name type="scientific">Littorina saxatilis</name>
    <dbReference type="NCBI Taxonomy" id="31220"/>
    <lineage>
        <taxon>Eukaryota</taxon>
        <taxon>Metazoa</taxon>
        <taxon>Spiralia</taxon>
        <taxon>Lophotrochozoa</taxon>
        <taxon>Mollusca</taxon>
        <taxon>Gastropoda</taxon>
        <taxon>Caenogastropoda</taxon>
        <taxon>Littorinimorpha</taxon>
        <taxon>Littorinoidea</taxon>
        <taxon>Littorinidae</taxon>
        <taxon>Littorina</taxon>
    </lineage>
</organism>
<name>A0AAN9AW70_9CAEN</name>
<dbReference type="Pfam" id="PF14643">
    <property type="entry name" value="DUF4455"/>
    <property type="match status" value="1"/>
</dbReference>
<feature type="region of interest" description="Disordered" evidence="1">
    <location>
        <begin position="1458"/>
        <end position="1477"/>
    </location>
</feature>
<reference evidence="4 5" key="1">
    <citation type="submission" date="2024-02" db="EMBL/GenBank/DDBJ databases">
        <title>Chromosome-scale genome assembly of the rough periwinkle Littorina saxatilis.</title>
        <authorList>
            <person name="De Jode A."/>
            <person name="Faria R."/>
            <person name="Formenti G."/>
            <person name="Sims Y."/>
            <person name="Smith T.P."/>
            <person name="Tracey A."/>
            <person name="Wood J.M.D."/>
            <person name="Zagrodzka Z.B."/>
            <person name="Johannesson K."/>
            <person name="Butlin R.K."/>
            <person name="Leder E.H."/>
        </authorList>
    </citation>
    <scope>NUCLEOTIDE SEQUENCE [LARGE SCALE GENOMIC DNA]</scope>
    <source>
        <strain evidence="4">Snail1</strain>
        <tissue evidence="4">Muscle</tissue>
    </source>
</reference>
<keyword evidence="5" id="KW-1185">Reference proteome</keyword>
<sequence length="1569" mass="178896">MSEAQTMRVVPSGKVYRQMFDAQLQLSRSLTKREKSLPTLVKVGQISASALPAIPASAPVVRLTREDTQHGLLTPRQKTWVEGFPNDPYTENPVVYKQYKEYLQSQNGNAETNDAGKEVRGLPDVVVPAKTGSDIIDRITASRKERHETAVEDMHQELAVICVDMEPKINKVSDEVLQDLAEDDIKIAQLLSRIETDEDLLTSTFDDLVALWDEVQKFSPLRQEQIAQLDTRLKELEDERMRRIRTVFQEYSKTLDKISYLMAPDLQRFMDKESQALNQTCLSNRRAYADLFVRLMSADIEREKTQYTQWRRRVEDWKKLKTDLSVEKFKEFMQSQEILKPPGVIQVQEFMVTELEILNSQRLDLIESLSELKPPASTKSAVYKWRQQMQKLTQELDRVSQMHMSKLHEEMEKVCQNCLDKIEAIKQSLLDAGVLTEGRAKQVIEEQMLPLVGEQQRIFENNLETMERAQEEHSKKMEGEVHSLFKFSQGVAHLWDVHEIGLARQERALQEKLEECRYDHDYTNQEREANLDIVMDRMRQDATEDALKDSLSKALEMLEKIKLSYMEFHKDQTGIVHTYPDMVQGELHNFDNGVCTFFSVDRTHPDEKARLEAEAEAAALEEGVSRAPSGMLSSGSSNREVKKSLKKPKAEEDEASEPPKPIPMAVTEILSTQKGTTFYVLTVAEEFGVPDVPEGEETTGMPKREEPPTTGGAFVTEIPVAVEEEAESKPEYISCVDIPPGHVLEVKKMMRMNFLNHLETWCEQAKERASSVVVAKCEELNSELDLRLHLHQPRSRRAELDVHNVRAAELVMHAERVTRHCKGIGQSLTELRSRFSAMSSGHNKLAHKFRQDIEALEIIFINATKSSRLVALQNQLGVELEKFMSVIRTSLRQFRQHLDETLQMLRESNARFIKSFKLFSDGGNFCPEEIEEYRKRLEKMSSKIDTAEGSIMSELEGMESKRLEVATKVSNEFEDRFKSHMFDLLFMEKVARWLTNTQVKIKGEVAASNSQAQSLAVHLKDLERRIDACEKPNLDKEQITPVELNEFLKTVMEAFHRRSEYLNCQKPFARPPSNQPTAQTSETEITPHPLSGRSSCASKVGFTGDGATPVSKPGKQPSEDPSVNVIKSILKTQRAKFCFGVDADMEGEVGSTGMAATDAAREKSKSAMSQVSIGAVRRPIEPSAQPSEASLMPRRVLSGQRRGNKPAKVDKKFVLFGEKDSEESLQASTSVKEENYFLASIQRTLREALEGLLVTAEVYYKQKGARTVTRPQVLQETFEQCQDVVSLKLQSYYQQCDDYHNQCLQEFRQQLIKMEQLAARVPPLVINDLVKQYAERAQDAHKMLQQDFQTTLDEVNKKQKEHENSLRPTMGHPHHAPGLEALCQQESERHDDYLIAIAKQTKTLQVCAVEHAKTLLDALVRLNEQQLLQFDGLLVVDDVEKGYVEPTRYPTSELIRRKNAGQALDDDEDKDALPRGKGNWLGLPSNQLVLENRPTKLQLTPTVQTAKTTLGQSSTVKARDSAYEDYKAQFEKTLANIEKDKDRLVRDEQHWTTSWLTSVQRVRDLYQTE</sequence>
<dbReference type="PANTHER" id="PTHR21444:SF14">
    <property type="entry name" value="COILED-COIL DOMAIN-CONTAINING PROTEIN 180"/>
    <property type="match status" value="1"/>
</dbReference>
<accession>A0AAN9AW70</accession>
<evidence type="ECO:0000259" key="2">
    <source>
        <dbReference type="Pfam" id="PF14643"/>
    </source>
</evidence>
<feature type="region of interest" description="Disordered" evidence="1">
    <location>
        <begin position="620"/>
        <end position="661"/>
    </location>
</feature>